<name>A0AAV6HFB6_9TELE</name>
<gene>
    <name evidence="3" type="ORF">AALO_G00000360</name>
</gene>
<dbReference type="PANTHER" id="PTHR21292:SF7">
    <property type="entry name" value="EXOCYST COMPLEX COMPONENT 3-LIKE 2"/>
    <property type="match status" value="1"/>
</dbReference>
<dbReference type="PANTHER" id="PTHR21292">
    <property type="entry name" value="EXOCYST COMPLEX COMPONENT SEC6-RELATED"/>
    <property type="match status" value="1"/>
</dbReference>
<evidence type="ECO:0000313" key="4">
    <source>
        <dbReference type="Proteomes" id="UP000823561"/>
    </source>
</evidence>
<sequence length="629" mass="71020">MSDKLGFEMADRVSNGAPGGEERSSGATKKKPKAFSTPMQRPPTPALLTAAVGGAGSPGEKSSMFKRVDSVRRSMGLTKKEKSPRRPPLTFSPDAEVQKVTKGSEVSQSYTLSPDPSASPSGAASPGMNAIFKREWLASQRSPCESYTLPPGPSAPPSVMEVNNLIDGCDLLGALVNLLSLREEVRNASPVELAHLEKDLHPCLCARTKMAACRRQSSVLPAHNKGCWVQVTEVKDSYALLDFIGNQYESERILGNVGLQPEMREELRHLTLEEELLNKIKDQYCKQLQAEVKALLEGVIRVERETLWEPKTKSKEHDEAKCPLSPMVMDIRQMVAGKEKTSRTLSTDLGLRTTHICLKELERFPTELEREFSCCVRPLISPPADVLDQSLWVTYHITYINSFIALREHMESYKDSSPDQVTQLSRSLEKAKSKLTHTLLQQLKTDISPFTASLMTKHWLNDDEDFKELCERVQNLYDLCTEMKQPQLQEFVKQLHLLVMREYVTPLLHSSYSCKGRKNQQAAEKLQEQWTQLSTLFQRMKSSEDWLHPLGDHLSKIIGQKNESDITKAILQPLVTDFPDISEKQLQAVLNFRASMWTPERIRVQHRVAKLKQQGGATHTHIRFFTEMQ</sequence>
<dbReference type="InterPro" id="IPR010326">
    <property type="entry name" value="EXOC3/Sec6"/>
</dbReference>
<proteinExistence type="inferred from homology"/>
<dbReference type="Proteomes" id="UP000823561">
    <property type="component" value="Chromosome 1"/>
</dbReference>
<dbReference type="GO" id="GO:0000145">
    <property type="term" value="C:exocyst"/>
    <property type="evidence" value="ECO:0007669"/>
    <property type="project" value="InterPro"/>
</dbReference>
<dbReference type="EMBL" id="JADWDJ010000001">
    <property type="protein sequence ID" value="KAG5285174.1"/>
    <property type="molecule type" value="Genomic_DNA"/>
</dbReference>
<organism evidence="3 4">
    <name type="scientific">Alosa alosa</name>
    <name type="common">allis shad</name>
    <dbReference type="NCBI Taxonomy" id="278164"/>
    <lineage>
        <taxon>Eukaryota</taxon>
        <taxon>Metazoa</taxon>
        <taxon>Chordata</taxon>
        <taxon>Craniata</taxon>
        <taxon>Vertebrata</taxon>
        <taxon>Euteleostomi</taxon>
        <taxon>Actinopterygii</taxon>
        <taxon>Neopterygii</taxon>
        <taxon>Teleostei</taxon>
        <taxon>Clupei</taxon>
        <taxon>Clupeiformes</taxon>
        <taxon>Clupeoidei</taxon>
        <taxon>Clupeidae</taxon>
        <taxon>Alosa</taxon>
    </lineage>
</organism>
<keyword evidence="4" id="KW-1185">Reference proteome</keyword>
<dbReference type="AlphaFoldDB" id="A0AAV6HFB6"/>
<reference evidence="3 4" key="1">
    <citation type="submission" date="2020-10" db="EMBL/GenBank/DDBJ databases">
        <title>Chromosome-scale genome assembly of the Allis shad, Alosa alosa.</title>
        <authorList>
            <person name="Margot Z."/>
            <person name="Christophe K."/>
            <person name="Cabau C."/>
            <person name="Louis A."/>
            <person name="Berthelot C."/>
            <person name="Parey E."/>
            <person name="Roest Crollius H."/>
            <person name="Montfort J."/>
            <person name="Robinson-Rechavi M."/>
            <person name="Bucao C."/>
            <person name="Bouchez O."/>
            <person name="Gislard M."/>
            <person name="Lluch J."/>
            <person name="Milhes M."/>
            <person name="Lampietro C."/>
            <person name="Lopez Roques C."/>
            <person name="Donnadieu C."/>
            <person name="Braasch I."/>
            <person name="Desvignes T."/>
            <person name="Postlethwait J."/>
            <person name="Bobe J."/>
            <person name="Guiguen Y."/>
        </authorList>
    </citation>
    <scope>NUCLEOTIDE SEQUENCE [LARGE SCALE GENOMIC DNA]</scope>
    <source>
        <strain evidence="3">M-15738</strain>
        <tissue evidence="3">Blood</tissue>
    </source>
</reference>
<comment type="caution">
    <text evidence="3">The sequence shown here is derived from an EMBL/GenBank/DDBJ whole genome shotgun (WGS) entry which is preliminary data.</text>
</comment>
<feature type="compositionally biased region" description="Basic and acidic residues" evidence="2">
    <location>
        <begin position="1"/>
        <end position="11"/>
    </location>
</feature>
<evidence type="ECO:0000256" key="2">
    <source>
        <dbReference type="SAM" id="MobiDB-lite"/>
    </source>
</evidence>
<dbReference type="Pfam" id="PF06046">
    <property type="entry name" value="Sec6"/>
    <property type="match status" value="1"/>
</dbReference>
<evidence type="ECO:0000313" key="3">
    <source>
        <dbReference type="EMBL" id="KAG5285174.1"/>
    </source>
</evidence>
<dbReference type="Gene3D" id="1.10.357.70">
    <property type="entry name" value="Exocyst complex component Sec6, C-terminal domain"/>
    <property type="match status" value="1"/>
</dbReference>
<dbReference type="GO" id="GO:0051601">
    <property type="term" value="P:exocyst localization"/>
    <property type="evidence" value="ECO:0007669"/>
    <property type="project" value="TreeGrafter"/>
</dbReference>
<dbReference type="GO" id="GO:0006887">
    <property type="term" value="P:exocytosis"/>
    <property type="evidence" value="ECO:0007669"/>
    <property type="project" value="InterPro"/>
</dbReference>
<dbReference type="InterPro" id="IPR042532">
    <property type="entry name" value="EXOC3/Sec6_C"/>
</dbReference>
<protein>
    <submittedName>
        <fullName evidence="3">Uncharacterized protein</fullName>
    </submittedName>
</protein>
<accession>A0AAV6HFB6</accession>
<dbReference type="GO" id="GO:0000149">
    <property type="term" value="F:SNARE binding"/>
    <property type="evidence" value="ECO:0007669"/>
    <property type="project" value="TreeGrafter"/>
</dbReference>
<feature type="compositionally biased region" description="Low complexity" evidence="2">
    <location>
        <begin position="113"/>
        <end position="126"/>
    </location>
</feature>
<evidence type="ECO:0000256" key="1">
    <source>
        <dbReference type="ARBA" id="ARBA00009447"/>
    </source>
</evidence>
<feature type="region of interest" description="Disordered" evidence="2">
    <location>
        <begin position="1"/>
        <end position="126"/>
    </location>
</feature>
<comment type="similarity">
    <text evidence="1">Belongs to the SEC6 family.</text>
</comment>